<dbReference type="AlphaFoldDB" id="A0A0C3N3X9"/>
<name>A0A0C3N3X9_PISTI</name>
<dbReference type="Gene3D" id="1.25.40.180">
    <property type="match status" value="1"/>
</dbReference>
<dbReference type="PANTHER" id="PTHR18034:SF3">
    <property type="entry name" value="PRE-MRNA-SPLICING FACTOR CWC22 HOMOLOG"/>
    <property type="match status" value="1"/>
</dbReference>
<dbReference type="EMBL" id="KN832061">
    <property type="protein sequence ID" value="KIN95759.1"/>
    <property type="molecule type" value="Genomic_DNA"/>
</dbReference>
<proteinExistence type="predicted"/>
<gene>
    <name evidence="2" type="ORF">M404DRAFT_33898</name>
</gene>
<feature type="domain" description="MIF4G" evidence="1">
    <location>
        <begin position="144"/>
        <end position="329"/>
    </location>
</feature>
<dbReference type="HOGENOM" id="CLU_571221_0_0_1"/>
<dbReference type="GO" id="GO:0071013">
    <property type="term" value="C:catalytic step 2 spliceosome"/>
    <property type="evidence" value="ECO:0007669"/>
    <property type="project" value="TreeGrafter"/>
</dbReference>
<organism evidence="2 3">
    <name type="scientific">Pisolithus tinctorius Marx 270</name>
    <dbReference type="NCBI Taxonomy" id="870435"/>
    <lineage>
        <taxon>Eukaryota</taxon>
        <taxon>Fungi</taxon>
        <taxon>Dikarya</taxon>
        <taxon>Basidiomycota</taxon>
        <taxon>Agaricomycotina</taxon>
        <taxon>Agaricomycetes</taxon>
        <taxon>Agaricomycetidae</taxon>
        <taxon>Boletales</taxon>
        <taxon>Sclerodermatineae</taxon>
        <taxon>Pisolithaceae</taxon>
        <taxon>Pisolithus</taxon>
    </lineage>
</organism>
<dbReference type="OrthoDB" id="3044562at2759"/>
<dbReference type="STRING" id="870435.A0A0C3N3X9"/>
<protein>
    <recommendedName>
        <fullName evidence="1">MIF4G domain-containing protein</fullName>
    </recommendedName>
</protein>
<dbReference type="Proteomes" id="UP000054217">
    <property type="component" value="Unassembled WGS sequence"/>
</dbReference>
<evidence type="ECO:0000259" key="1">
    <source>
        <dbReference type="SMART" id="SM00543"/>
    </source>
</evidence>
<dbReference type="InParanoid" id="A0A0C3N3X9"/>
<dbReference type="InterPro" id="IPR016024">
    <property type="entry name" value="ARM-type_fold"/>
</dbReference>
<dbReference type="InterPro" id="IPR003890">
    <property type="entry name" value="MIF4G-like_typ-3"/>
</dbReference>
<evidence type="ECO:0000313" key="3">
    <source>
        <dbReference type="Proteomes" id="UP000054217"/>
    </source>
</evidence>
<dbReference type="PANTHER" id="PTHR18034">
    <property type="entry name" value="CELL CYCLE CONTROL PROTEIN CWF22-RELATED"/>
    <property type="match status" value="1"/>
</dbReference>
<reference evidence="3" key="2">
    <citation type="submission" date="2015-01" db="EMBL/GenBank/DDBJ databases">
        <title>Evolutionary Origins and Diversification of the Mycorrhizal Mutualists.</title>
        <authorList>
            <consortium name="DOE Joint Genome Institute"/>
            <consortium name="Mycorrhizal Genomics Consortium"/>
            <person name="Kohler A."/>
            <person name="Kuo A."/>
            <person name="Nagy L.G."/>
            <person name="Floudas D."/>
            <person name="Copeland A."/>
            <person name="Barry K.W."/>
            <person name="Cichocki N."/>
            <person name="Veneault-Fourrey C."/>
            <person name="LaButti K."/>
            <person name="Lindquist E.A."/>
            <person name="Lipzen A."/>
            <person name="Lundell T."/>
            <person name="Morin E."/>
            <person name="Murat C."/>
            <person name="Riley R."/>
            <person name="Ohm R."/>
            <person name="Sun H."/>
            <person name="Tunlid A."/>
            <person name="Henrissat B."/>
            <person name="Grigoriev I.V."/>
            <person name="Hibbett D.S."/>
            <person name="Martin F."/>
        </authorList>
    </citation>
    <scope>NUCLEOTIDE SEQUENCE [LARGE SCALE GENOMIC DNA]</scope>
    <source>
        <strain evidence="3">Marx 270</strain>
    </source>
</reference>
<keyword evidence="3" id="KW-1185">Reference proteome</keyword>
<evidence type="ECO:0000313" key="2">
    <source>
        <dbReference type="EMBL" id="KIN95759.1"/>
    </source>
</evidence>
<dbReference type="GO" id="GO:0003723">
    <property type="term" value="F:RNA binding"/>
    <property type="evidence" value="ECO:0007669"/>
    <property type="project" value="InterPro"/>
</dbReference>
<dbReference type="SUPFAM" id="SSF48371">
    <property type="entry name" value="ARM repeat"/>
    <property type="match status" value="1"/>
</dbReference>
<reference evidence="2 3" key="1">
    <citation type="submission" date="2014-04" db="EMBL/GenBank/DDBJ databases">
        <authorList>
            <consortium name="DOE Joint Genome Institute"/>
            <person name="Kuo A."/>
            <person name="Kohler A."/>
            <person name="Costa M.D."/>
            <person name="Nagy L.G."/>
            <person name="Floudas D."/>
            <person name="Copeland A."/>
            <person name="Barry K.W."/>
            <person name="Cichocki N."/>
            <person name="Veneault-Fourrey C."/>
            <person name="LaButti K."/>
            <person name="Lindquist E.A."/>
            <person name="Lipzen A."/>
            <person name="Lundell T."/>
            <person name="Morin E."/>
            <person name="Murat C."/>
            <person name="Sun H."/>
            <person name="Tunlid A."/>
            <person name="Henrissat B."/>
            <person name="Grigoriev I.V."/>
            <person name="Hibbett D.S."/>
            <person name="Martin F."/>
            <person name="Nordberg H.P."/>
            <person name="Cantor M.N."/>
            <person name="Hua S.X."/>
        </authorList>
    </citation>
    <scope>NUCLEOTIDE SEQUENCE [LARGE SCALE GENOMIC DNA]</scope>
    <source>
        <strain evidence="2 3">Marx 270</strain>
    </source>
</reference>
<dbReference type="GO" id="GO:0000398">
    <property type="term" value="P:mRNA splicing, via spliceosome"/>
    <property type="evidence" value="ECO:0007669"/>
    <property type="project" value="TreeGrafter"/>
</dbReference>
<dbReference type="InterPro" id="IPR050781">
    <property type="entry name" value="CWC22_splicing_factor"/>
</dbReference>
<accession>A0A0C3N3X9</accession>
<dbReference type="SMART" id="SM00543">
    <property type="entry name" value="MIF4G"/>
    <property type="match status" value="1"/>
</dbReference>
<sequence length="478" mass="53314">MTESAPVTVTRHPEFYFENGTFIFWVENTLYKLNHDILVNESKLFADVFSLGQYAPDSQEGKVDGQPIILGGKNLTAQTFDLFVEFKFMCPRPSAKYSLDDLKNLLEFVRHFQCSARMFSFVTSCVIERAYFFHPSELVYLGIEYKIRAIFERGFTRLCEVPLTKIKKSHHVRMGMDTVMKAQAPSLPFTPVFATLVAIINTKLPQVGELVLAWLISQFRCAFKRNDKTVCHSSTTFIAHLINQAVAHEIIALETLIFLLECPTDDSVEIAVGFMREVGAFLAENSPKANALIFKEQEGKLDRTGTNLVNLRQMIYLTIMNALNYEEAVHKLLKIQSKEGGEIELINMIIACKSTLTPPSTALLGNDLVSLIASGWSVLNKHSTTTTIPFTDTRHPDDVPNAHLPHGETTAKVTVRAQLGAQTARMTTGHMDATGNTLGNLVATTCETSTAKTRTPRHLPLVGLPHFVDLTLHLVDLP</sequence>